<gene>
    <name evidence="2" type="ORF">N7330_11170</name>
</gene>
<organism evidence="2 3">
    <name type="scientific">Comamonas aquatica</name>
    <dbReference type="NCBI Taxonomy" id="225991"/>
    <lineage>
        <taxon>Bacteria</taxon>
        <taxon>Pseudomonadati</taxon>
        <taxon>Pseudomonadota</taxon>
        <taxon>Betaproteobacteria</taxon>
        <taxon>Burkholderiales</taxon>
        <taxon>Comamonadaceae</taxon>
        <taxon>Comamonas</taxon>
    </lineage>
</organism>
<dbReference type="RefSeq" id="WP_234687898.1">
    <property type="nucleotide sequence ID" value="NZ_CAHPSC010000016.1"/>
</dbReference>
<comment type="caution">
    <text evidence="2">The sequence shown here is derived from an EMBL/GenBank/DDBJ whole genome shotgun (WGS) entry which is preliminary data.</text>
</comment>
<proteinExistence type="predicted"/>
<sequence>MLKYRILRAFCALAPGPPVTKQHAHRPARSAEPETDLTTIGAQIL</sequence>
<evidence type="ECO:0000313" key="2">
    <source>
        <dbReference type="EMBL" id="MDH0363609.1"/>
    </source>
</evidence>
<name>A0AA42HS70_9BURK</name>
<dbReference type="Proteomes" id="UP001158297">
    <property type="component" value="Unassembled WGS sequence"/>
</dbReference>
<dbReference type="AlphaFoldDB" id="A0AA42HS70"/>
<reference evidence="2" key="1">
    <citation type="submission" date="2022-09" db="EMBL/GenBank/DDBJ databases">
        <title>Intensive care unit water sources are persistently colonized with multi-drug resistant bacteria and are the site of extensive horizontal gene transfer of antibiotic resistance genes.</title>
        <authorList>
            <person name="Diorio-Toth L."/>
        </authorList>
    </citation>
    <scope>NUCLEOTIDE SEQUENCE</scope>
    <source>
        <strain evidence="2">GD04130</strain>
    </source>
</reference>
<dbReference type="EMBL" id="JAODZU010000012">
    <property type="protein sequence ID" value="MDH0363609.1"/>
    <property type="molecule type" value="Genomic_DNA"/>
</dbReference>
<evidence type="ECO:0000313" key="3">
    <source>
        <dbReference type="Proteomes" id="UP001158297"/>
    </source>
</evidence>
<evidence type="ECO:0000256" key="1">
    <source>
        <dbReference type="SAM" id="MobiDB-lite"/>
    </source>
</evidence>
<protein>
    <submittedName>
        <fullName evidence="2">Uncharacterized protein</fullName>
    </submittedName>
</protein>
<feature type="region of interest" description="Disordered" evidence="1">
    <location>
        <begin position="18"/>
        <end position="37"/>
    </location>
</feature>
<accession>A0AA42HS70</accession>